<organism evidence="1 2">
    <name type="scientific">Rhodocollybia butyracea</name>
    <dbReference type="NCBI Taxonomy" id="206335"/>
    <lineage>
        <taxon>Eukaryota</taxon>
        <taxon>Fungi</taxon>
        <taxon>Dikarya</taxon>
        <taxon>Basidiomycota</taxon>
        <taxon>Agaricomycotina</taxon>
        <taxon>Agaricomycetes</taxon>
        <taxon>Agaricomycetidae</taxon>
        <taxon>Agaricales</taxon>
        <taxon>Marasmiineae</taxon>
        <taxon>Omphalotaceae</taxon>
        <taxon>Rhodocollybia</taxon>
    </lineage>
</organism>
<gene>
    <name evidence="1" type="ORF">BDP27DRAFT_1452827</name>
</gene>
<dbReference type="Proteomes" id="UP000772434">
    <property type="component" value="Unassembled WGS sequence"/>
</dbReference>
<comment type="caution">
    <text evidence="1">The sequence shown here is derived from an EMBL/GenBank/DDBJ whole genome shotgun (WGS) entry which is preliminary data.</text>
</comment>
<accession>A0A9P5PDN7</accession>
<dbReference type="AlphaFoldDB" id="A0A9P5PDN7"/>
<reference evidence="1" key="1">
    <citation type="submission" date="2020-11" db="EMBL/GenBank/DDBJ databases">
        <authorList>
            <consortium name="DOE Joint Genome Institute"/>
            <person name="Ahrendt S."/>
            <person name="Riley R."/>
            <person name="Andreopoulos W."/>
            <person name="Labutti K."/>
            <person name="Pangilinan J."/>
            <person name="Ruiz-Duenas F.J."/>
            <person name="Barrasa J.M."/>
            <person name="Sanchez-Garcia M."/>
            <person name="Camarero S."/>
            <person name="Miyauchi S."/>
            <person name="Serrano A."/>
            <person name="Linde D."/>
            <person name="Babiker R."/>
            <person name="Drula E."/>
            <person name="Ayuso-Fernandez I."/>
            <person name="Pacheco R."/>
            <person name="Padilla G."/>
            <person name="Ferreira P."/>
            <person name="Barriuso J."/>
            <person name="Kellner H."/>
            <person name="Castanera R."/>
            <person name="Alfaro M."/>
            <person name="Ramirez L."/>
            <person name="Pisabarro A.G."/>
            <person name="Kuo A."/>
            <person name="Tritt A."/>
            <person name="Lipzen A."/>
            <person name="He G."/>
            <person name="Yan M."/>
            <person name="Ng V."/>
            <person name="Cullen D."/>
            <person name="Martin F."/>
            <person name="Rosso M.-N."/>
            <person name="Henrissat B."/>
            <person name="Hibbett D."/>
            <person name="Martinez A.T."/>
            <person name="Grigoriev I.V."/>
        </authorList>
    </citation>
    <scope>NUCLEOTIDE SEQUENCE</scope>
    <source>
        <strain evidence="1">AH 40177</strain>
    </source>
</reference>
<protein>
    <submittedName>
        <fullName evidence="1">Uncharacterized protein</fullName>
    </submittedName>
</protein>
<evidence type="ECO:0000313" key="1">
    <source>
        <dbReference type="EMBL" id="KAF9060260.1"/>
    </source>
</evidence>
<sequence length="292" mass="32841">MSAMFKRIQTFIDSSYCASSLTCYSYPLFQGLSSRIQSRMRMLSSPSPSLSMRPFFLILENWDVGIFTGFDTAEQQLRIIYTNTREDLLTRSCFELPGWRLALSVGPEFFTELFTRLSRLTPFTCLIQLSITTIVISGSDDNVENHANVSYIGIAVNAVVLFPKPIMPMLTLRHQLQLSSLSRVPLIPNTFVQLATTNICRYTTLLPLPLSHPLPVYRPPACTTLFQTRFGPLCRSLCTGCTSRQKAFAPGTNGCRMRMSIWRAGRSTRRAEGGEARGCIQEVVWLGRGRLV</sequence>
<proteinExistence type="predicted"/>
<name>A0A9P5PDN7_9AGAR</name>
<keyword evidence="2" id="KW-1185">Reference proteome</keyword>
<evidence type="ECO:0000313" key="2">
    <source>
        <dbReference type="Proteomes" id="UP000772434"/>
    </source>
</evidence>
<dbReference type="EMBL" id="JADNRY010000252">
    <property type="protein sequence ID" value="KAF9060260.1"/>
    <property type="molecule type" value="Genomic_DNA"/>
</dbReference>